<name>A0A9P6ABY9_9AGAM</name>
<evidence type="ECO:0000313" key="1">
    <source>
        <dbReference type="EMBL" id="KAF9503178.1"/>
    </source>
</evidence>
<keyword evidence="2" id="KW-1185">Reference proteome</keyword>
<dbReference type="InterPro" id="IPR041078">
    <property type="entry name" value="Plavaka"/>
</dbReference>
<dbReference type="Proteomes" id="UP000886523">
    <property type="component" value="Unassembled WGS sequence"/>
</dbReference>
<comment type="caution">
    <text evidence="1">The sequence shown here is derived from an EMBL/GenBank/DDBJ whole genome shotgun (WGS) entry which is preliminary data.</text>
</comment>
<organism evidence="1 2">
    <name type="scientific">Hydnum rufescens UP504</name>
    <dbReference type="NCBI Taxonomy" id="1448309"/>
    <lineage>
        <taxon>Eukaryota</taxon>
        <taxon>Fungi</taxon>
        <taxon>Dikarya</taxon>
        <taxon>Basidiomycota</taxon>
        <taxon>Agaricomycotina</taxon>
        <taxon>Agaricomycetes</taxon>
        <taxon>Cantharellales</taxon>
        <taxon>Hydnaceae</taxon>
        <taxon>Hydnum</taxon>
    </lineage>
</organism>
<sequence>MNTGELWNELQMTMPDGTTIISVILASDETHLTNFSGNKSMHVVYISIGNIPNCTQRQVNTGVWMVLARLPTSKLPNTIFATKSEMECMPGILKCQLFHRCMWIILMPL</sequence>
<evidence type="ECO:0000313" key="2">
    <source>
        <dbReference type="Proteomes" id="UP000886523"/>
    </source>
</evidence>
<reference evidence="1" key="1">
    <citation type="journal article" date="2020" name="Nat. Commun.">
        <title>Large-scale genome sequencing of mycorrhizal fungi provides insights into the early evolution of symbiotic traits.</title>
        <authorList>
            <person name="Miyauchi S."/>
            <person name="Kiss E."/>
            <person name="Kuo A."/>
            <person name="Drula E."/>
            <person name="Kohler A."/>
            <person name="Sanchez-Garcia M."/>
            <person name="Morin E."/>
            <person name="Andreopoulos B."/>
            <person name="Barry K.W."/>
            <person name="Bonito G."/>
            <person name="Buee M."/>
            <person name="Carver A."/>
            <person name="Chen C."/>
            <person name="Cichocki N."/>
            <person name="Clum A."/>
            <person name="Culley D."/>
            <person name="Crous P.W."/>
            <person name="Fauchery L."/>
            <person name="Girlanda M."/>
            <person name="Hayes R.D."/>
            <person name="Keri Z."/>
            <person name="LaButti K."/>
            <person name="Lipzen A."/>
            <person name="Lombard V."/>
            <person name="Magnuson J."/>
            <person name="Maillard F."/>
            <person name="Murat C."/>
            <person name="Nolan M."/>
            <person name="Ohm R.A."/>
            <person name="Pangilinan J."/>
            <person name="Pereira M.F."/>
            <person name="Perotto S."/>
            <person name="Peter M."/>
            <person name="Pfister S."/>
            <person name="Riley R."/>
            <person name="Sitrit Y."/>
            <person name="Stielow J.B."/>
            <person name="Szollosi G."/>
            <person name="Zifcakova L."/>
            <person name="Stursova M."/>
            <person name="Spatafora J.W."/>
            <person name="Tedersoo L."/>
            <person name="Vaario L.M."/>
            <person name="Yamada A."/>
            <person name="Yan M."/>
            <person name="Wang P."/>
            <person name="Xu J."/>
            <person name="Bruns T."/>
            <person name="Baldrian P."/>
            <person name="Vilgalys R."/>
            <person name="Dunand C."/>
            <person name="Henrissat B."/>
            <person name="Grigoriev I.V."/>
            <person name="Hibbett D."/>
            <person name="Nagy L.G."/>
            <person name="Martin F.M."/>
        </authorList>
    </citation>
    <scope>NUCLEOTIDE SEQUENCE</scope>
    <source>
        <strain evidence="1">UP504</strain>
    </source>
</reference>
<gene>
    <name evidence="1" type="ORF">BS47DRAFT_1310156</name>
</gene>
<proteinExistence type="predicted"/>
<protein>
    <submittedName>
        <fullName evidence="1">Uncharacterized protein</fullName>
    </submittedName>
</protein>
<dbReference type="AlphaFoldDB" id="A0A9P6ABY9"/>
<accession>A0A9P6ABY9</accession>
<dbReference type="Pfam" id="PF18759">
    <property type="entry name" value="Plavaka"/>
    <property type="match status" value="1"/>
</dbReference>
<dbReference type="EMBL" id="MU129423">
    <property type="protein sequence ID" value="KAF9503178.1"/>
    <property type="molecule type" value="Genomic_DNA"/>
</dbReference>
<dbReference type="OrthoDB" id="2418900at2759"/>